<sequence>MFKQSSIFQYRLEDEAVDLRKQAEGMPHGIRRDELLRMASRIDNSVTVNKWLDSPGLRAPT</sequence>
<accession>A0A4Y9LD08</accession>
<evidence type="ECO:0000313" key="1">
    <source>
        <dbReference type="EMBL" id="TFV41278.1"/>
    </source>
</evidence>
<reference evidence="1 2" key="1">
    <citation type="submission" date="2019-03" db="EMBL/GenBank/DDBJ databases">
        <title>Bradyrhizobium diversity isolated from nodules of Chamaecrista fasciculata.</title>
        <authorList>
            <person name="Klepa M.S."/>
            <person name="Urquiaga M.O."/>
            <person name="Hungria M."/>
            <person name="Delamuta J.R."/>
        </authorList>
    </citation>
    <scope>NUCLEOTIDE SEQUENCE [LARGE SCALE GENOMIC DNA]</scope>
    <source>
        <strain evidence="1 2">CNPSo 3448</strain>
    </source>
</reference>
<proteinExistence type="predicted"/>
<dbReference type="EMBL" id="SPQT01000030">
    <property type="protein sequence ID" value="TFV41278.1"/>
    <property type="molecule type" value="Genomic_DNA"/>
</dbReference>
<evidence type="ECO:0000313" key="2">
    <source>
        <dbReference type="Proteomes" id="UP000297966"/>
    </source>
</evidence>
<organism evidence="1 2">
    <name type="scientific">Bradyrhizobium niftali</name>
    <dbReference type="NCBI Taxonomy" id="2560055"/>
    <lineage>
        <taxon>Bacteria</taxon>
        <taxon>Pseudomonadati</taxon>
        <taxon>Pseudomonadota</taxon>
        <taxon>Alphaproteobacteria</taxon>
        <taxon>Hyphomicrobiales</taxon>
        <taxon>Nitrobacteraceae</taxon>
        <taxon>Bradyrhizobium</taxon>
    </lineage>
</organism>
<name>A0A4Y9LD08_9BRAD</name>
<dbReference type="Proteomes" id="UP000297966">
    <property type="component" value="Unassembled WGS sequence"/>
</dbReference>
<comment type="caution">
    <text evidence="1">The sequence shown here is derived from an EMBL/GenBank/DDBJ whole genome shotgun (WGS) entry which is preliminary data.</text>
</comment>
<dbReference type="OrthoDB" id="8128823at2"/>
<gene>
    <name evidence="1" type="ORF">E4K65_37065</name>
</gene>
<dbReference type="AlphaFoldDB" id="A0A4Y9LD08"/>
<keyword evidence="2" id="KW-1185">Reference proteome</keyword>
<protein>
    <submittedName>
        <fullName evidence="1">Uncharacterized protein</fullName>
    </submittedName>
</protein>